<dbReference type="Proteomes" id="UP000284267">
    <property type="component" value="Unassembled WGS sequence"/>
</dbReference>
<dbReference type="AlphaFoldDB" id="A0A415HWG7"/>
<gene>
    <name evidence="1" type="ORF">DW040_02400</name>
</gene>
<protein>
    <submittedName>
        <fullName evidence="1">Uncharacterized protein</fullName>
    </submittedName>
</protein>
<comment type="caution">
    <text evidence="1">The sequence shown here is derived from an EMBL/GenBank/DDBJ whole genome shotgun (WGS) entry which is preliminary data.</text>
</comment>
<proteinExistence type="predicted"/>
<evidence type="ECO:0000313" key="2">
    <source>
        <dbReference type="Proteomes" id="UP000284267"/>
    </source>
</evidence>
<reference evidence="1 2" key="1">
    <citation type="submission" date="2018-08" db="EMBL/GenBank/DDBJ databases">
        <title>A genome reference for cultivated species of the human gut microbiota.</title>
        <authorList>
            <person name="Zou Y."/>
            <person name="Xue W."/>
            <person name="Luo G."/>
        </authorList>
    </citation>
    <scope>NUCLEOTIDE SEQUENCE [LARGE SCALE GENOMIC DNA]</scope>
    <source>
        <strain evidence="1 2">AF39-4</strain>
    </source>
</reference>
<evidence type="ECO:0000313" key="1">
    <source>
        <dbReference type="EMBL" id="RHK98583.1"/>
    </source>
</evidence>
<dbReference type="EMBL" id="QROE01000001">
    <property type="protein sequence ID" value="RHK98583.1"/>
    <property type="molecule type" value="Genomic_DNA"/>
</dbReference>
<name>A0A415HWG7_9FIRM</name>
<accession>A0A415HWG7</accession>
<organism evidence="1 2">
    <name type="scientific">Blautia obeum</name>
    <dbReference type="NCBI Taxonomy" id="40520"/>
    <lineage>
        <taxon>Bacteria</taxon>
        <taxon>Bacillati</taxon>
        <taxon>Bacillota</taxon>
        <taxon>Clostridia</taxon>
        <taxon>Lachnospirales</taxon>
        <taxon>Lachnospiraceae</taxon>
        <taxon>Blautia</taxon>
    </lineage>
</organism>
<sequence length="322" mass="37209">MVEQTNAPIKLNTSIKIMMPRSYVTEDDKKFKCTCCGESWNTQKSHFCKTASPLYQSNNGYLTICNDCRDKYYYQLVDLYNGNEAHAVKHICQQFDIIFHIDALTASRQISVDRSRISHYLAKKNLGQTARIGATYIDGMKYDYENQLSSVISSKEQTKNDNVAVTATAIDRWGVGFTEADYKNLDDHYKMLKKNNPNADNNQEIFIKALCNINMLMIRALNKGDSKEYSSLVEQYSKTFKQAGLRTIEEKDSSNDEVFGVTLATISQYTPEEFYKDKKLYSDWDEIGEYFDRHVCRPMQNIMTGSDIRDKEFFVPEDEDDE</sequence>